<reference evidence="1 2" key="1">
    <citation type="submission" date="2024-03" db="EMBL/GenBank/DDBJ databases">
        <title>Role of Flies in the Dissemination of Carbapenem-Resistant Enterobacteriaceae (CRE): An Epidemiological and Genomic Study in China.</title>
        <authorList>
            <person name="Chen K."/>
            <person name="Zhang R."/>
            <person name="Chen S."/>
        </authorList>
    </citation>
    <scope>NUCLEOTIDE SEQUENCE [LARGE SCALE GENOMIC DNA]</scope>
    <source>
        <strain evidence="2">fly-313</strain>
    </source>
</reference>
<proteinExistence type="predicted"/>
<organism evidence="1 2">
    <name type="scientific">Pseudenterobacter timonensis</name>
    <dbReference type="NCBI Taxonomy" id="1755099"/>
    <lineage>
        <taxon>Bacteria</taxon>
        <taxon>Pseudomonadati</taxon>
        <taxon>Pseudomonadota</taxon>
        <taxon>Gammaproteobacteria</taxon>
        <taxon>Enterobacterales</taxon>
        <taxon>Enterobacteriaceae</taxon>
        <taxon>Pseudenterobacter</taxon>
    </lineage>
</organism>
<dbReference type="EMBL" id="JBFZPZ010000005">
    <property type="protein sequence ID" value="MEX9252643.1"/>
    <property type="molecule type" value="Genomic_DNA"/>
</dbReference>
<protein>
    <submittedName>
        <fullName evidence="1">Benzoate transporter</fullName>
    </submittedName>
</protein>
<accession>A0ABV4A8S7</accession>
<sequence length="368" mass="42821">MKNCRFRWGSLASSISTRRKSFFLTGRPESACVSDALFSPCARRGRNAPPLFAVVLLNGLLSCRHFSIHFENVRNTLSGKKISKVNLMIYDCFLYYDEEMLLDIRLNTLAEVVDRFVIVESTHTFTGKPKKLNFDPSRFEKFKDKIIYVVYSDAPIRKPGTDECDAWANEAATRNAIMRGLETATDEDIILVSDVDEIFRPQAIKAINPRHLCTLLHMPFYNYQFNLQVFNLDGSPRQCTLARATTFKNLKHYFGGEPETFRNVKKAMPHRNALARAWFKWRCNVIKEAGWHFSWIMTPERISEKMSTISHTEYDLPHLNNKEHIIRAITEAKDIWNRERKMIKQELCSTRFPAYLVENAHKYSDFIV</sequence>
<dbReference type="PANTHER" id="PTHR12224">
    <property type="entry name" value="BETA-1,4-MANNOSYL-GLYCOPROTEIN BETA-1,4-N-ACETYLGLUCOSAMINYL-TRANSFERASE"/>
    <property type="match status" value="1"/>
</dbReference>
<name>A0ABV4A8S7_9ENTR</name>
<comment type="caution">
    <text evidence="1">The sequence shown here is derived from an EMBL/GenBank/DDBJ whole genome shotgun (WGS) entry which is preliminary data.</text>
</comment>
<dbReference type="PANTHER" id="PTHR12224:SF0">
    <property type="entry name" value="BETA-1,4-MANNOSYL-GLYCOPROTEIN 4-BETA-N-ACETYLGLUCOSAMINYLTRANSFERASE"/>
    <property type="match status" value="1"/>
</dbReference>
<dbReference type="Pfam" id="PF04724">
    <property type="entry name" value="Glyco_transf_17"/>
    <property type="match status" value="1"/>
</dbReference>
<dbReference type="Proteomes" id="UP001561463">
    <property type="component" value="Unassembled WGS sequence"/>
</dbReference>
<evidence type="ECO:0000313" key="1">
    <source>
        <dbReference type="EMBL" id="MEX9252643.1"/>
    </source>
</evidence>
<dbReference type="RefSeq" id="WP_369497538.1">
    <property type="nucleotide sequence ID" value="NZ_JBFZPZ010000005.1"/>
</dbReference>
<dbReference type="InterPro" id="IPR006813">
    <property type="entry name" value="Glyco_trans_17"/>
</dbReference>
<gene>
    <name evidence="1" type="ORF">AB7Z85_09020</name>
</gene>
<keyword evidence="2" id="KW-1185">Reference proteome</keyword>
<evidence type="ECO:0000313" key="2">
    <source>
        <dbReference type="Proteomes" id="UP001561463"/>
    </source>
</evidence>